<dbReference type="Pfam" id="PF04203">
    <property type="entry name" value="Sortase"/>
    <property type="match status" value="1"/>
</dbReference>
<keyword evidence="2" id="KW-0812">Transmembrane</keyword>
<feature type="transmembrane region" description="Helical" evidence="2">
    <location>
        <begin position="6"/>
        <end position="30"/>
    </location>
</feature>
<keyword evidence="4" id="KW-1185">Reference proteome</keyword>
<dbReference type="InterPro" id="IPR023365">
    <property type="entry name" value="Sortase_dom-sf"/>
</dbReference>
<dbReference type="Gene3D" id="2.40.260.10">
    <property type="entry name" value="Sortase"/>
    <property type="match status" value="1"/>
</dbReference>
<dbReference type="InterPro" id="IPR053525">
    <property type="entry name" value="Sortase_D"/>
</dbReference>
<evidence type="ECO:0000313" key="4">
    <source>
        <dbReference type="Proteomes" id="UP001235840"/>
    </source>
</evidence>
<dbReference type="RefSeq" id="WP_307397382.1">
    <property type="nucleotide sequence ID" value="NZ_BAAADK010000017.1"/>
</dbReference>
<dbReference type="InterPro" id="IPR041999">
    <property type="entry name" value="Sortase_D_1"/>
</dbReference>
<keyword evidence="2" id="KW-0472">Membrane</keyword>
<protein>
    <submittedName>
        <fullName evidence="3">Sortase A</fullName>
        <ecNumber evidence="3">3.4.22.70</ecNumber>
    </submittedName>
</protein>
<organism evidence="3 4">
    <name type="scientific">Caldalkalibacillus horti</name>
    <dbReference type="NCBI Taxonomy" id="77523"/>
    <lineage>
        <taxon>Bacteria</taxon>
        <taxon>Bacillati</taxon>
        <taxon>Bacillota</taxon>
        <taxon>Bacilli</taxon>
        <taxon>Bacillales</taxon>
        <taxon>Bacillaceae</taxon>
        <taxon>Caldalkalibacillus</taxon>
    </lineage>
</organism>
<dbReference type="EC" id="3.4.22.70" evidence="3"/>
<sequence length="217" mass="24506">MQANKLIFKLMFVVFCLSFILLGFAGWSIYMEQKFMDDALREWEAMFQEADMSQIEDDLTLTQLVALEDTQKENSYKTAKEGDVIGKLSLPSVDIEVPIIMGTGDQELAMGVGHYIGSAFPGEQNQTVLSGHRQTVFRQLEKVQLGAEAIAETLDGRFTYEIVDMFVVDKEDRGVIVPQDKAILTLVTCYPFNFVGAAPKRYIIQAELVEEHYSARR</sequence>
<dbReference type="NCBIfam" id="NF033746">
    <property type="entry name" value="class_D_sortase"/>
    <property type="match status" value="1"/>
</dbReference>
<keyword evidence="1 3" id="KW-0378">Hydrolase</keyword>
<proteinExistence type="predicted"/>
<dbReference type="Proteomes" id="UP001235840">
    <property type="component" value="Unassembled WGS sequence"/>
</dbReference>
<dbReference type="SUPFAM" id="SSF63817">
    <property type="entry name" value="Sortase"/>
    <property type="match status" value="1"/>
</dbReference>
<dbReference type="GO" id="GO:0016787">
    <property type="term" value="F:hydrolase activity"/>
    <property type="evidence" value="ECO:0007669"/>
    <property type="project" value="UniProtKB-KW"/>
</dbReference>
<evidence type="ECO:0000256" key="2">
    <source>
        <dbReference type="SAM" id="Phobius"/>
    </source>
</evidence>
<accession>A0ABT9W425</accession>
<name>A0ABT9W425_9BACI</name>
<keyword evidence="2" id="KW-1133">Transmembrane helix</keyword>
<dbReference type="CDD" id="cd05828">
    <property type="entry name" value="Sortase_D_1"/>
    <property type="match status" value="1"/>
</dbReference>
<gene>
    <name evidence="3" type="ORF">J2S11_003923</name>
</gene>
<reference evidence="3 4" key="1">
    <citation type="submission" date="2023-07" db="EMBL/GenBank/DDBJ databases">
        <title>Genomic Encyclopedia of Type Strains, Phase IV (KMG-IV): sequencing the most valuable type-strain genomes for metagenomic binning, comparative biology and taxonomic classification.</title>
        <authorList>
            <person name="Goeker M."/>
        </authorList>
    </citation>
    <scope>NUCLEOTIDE SEQUENCE [LARGE SCALE GENOMIC DNA]</scope>
    <source>
        <strain evidence="3 4">DSM 12751</strain>
    </source>
</reference>
<dbReference type="NCBIfam" id="TIGR01076">
    <property type="entry name" value="sortase_fam"/>
    <property type="match status" value="1"/>
</dbReference>
<comment type="caution">
    <text evidence="3">The sequence shown here is derived from an EMBL/GenBank/DDBJ whole genome shotgun (WGS) entry which is preliminary data.</text>
</comment>
<evidence type="ECO:0000313" key="3">
    <source>
        <dbReference type="EMBL" id="MDQ0167993.1"/>
    </source>
</evidence>
<dbReference type="InterPro" id="IPR005754">
    <property type="entry name" value="Sortase"/>
</dbReference>
<evidence type="ECO:0000256" key="1">
    <source>
        <dbReference type="ARBA" id="ARBA00022801"/>
    </source>
</evidence>
<dbReference type="EMBL" id="JAUSTY010000022">
    <property type="protein sequence ID" value="MDQ0167993.1"/>
    <property type="molecule type" value="Genomic_DNA"/>
</dbReference>